<dbReference type="InterPro" id="IPR048286">
    <property type="entry name" value="Integrin_alpha_Ig-like_3"/>
</dbReference>
<dbReference type="SUPFAM" id="SSF69318">
    <property type="entry name" value="Integrin alpha N-terminal domain"/>
    <property type="match status" value="1"/>
</dbReference>
<dbReference type="Gene3D" id="2.60.40.1510">
    <property type="entry name" value="ntegrin, alpha v. Chain A, domain 3"/>
    <property type="match status" value="1"/>
</dbReference>
<dbReference type="Pfam" id="PF20805">
    <property type="entry name" value="Integrin_A_Ig_2"/>
    <property type="match status" value="1"/>
</dbReference>
<dbReference type="Pfam" id="PF20806">
    <property type="entry name" value="Integrin_A_Ig_3"/>
    <property type="match status" value="1"/>
</dbReference>
<proteinExistence type="inferred from homology"/>
<evidence type="ECO:0000256" key="7">
    <source>
        <dbReference type="ARBA" id="ARBA00022989"/>
    </source>
</evidence>
<dbReference type="Gene3D" id="2.130.10.130">
    <property type="entry name" value="Integrin alpha, N-terminal"/>
    <property type="match status" value="1"/>
</dbReference>
<accession>A0A834HRQ7</accession>
<keyword evidence="4" id="KW-0732">Signal</keyword>
<evidence type="ECO:0000256" key="4">
    <source>
        <dbReference type="ARBA" id="ARBA00022729"/>
    </source>
</evidence>
<dbReference type="PANTHER" id="PTHR23220">
    <property type="entry name" value="INTEGRIN ALPHA"/>
    <property type="match status" value="1"/>
</dbReference>
<dbReference type="SUPFAM" id="SSF69179">
    <property type="entry name" value="Integrin domains"/>
    <property type="match status" value="3"/>
</dbReference>
<feature type="domain" description="Integrin alpha first immunoglubulin-like" evidence="14">
    <location>
        <begin position="446"/>
        <end position="593"/>
    </location>
</feature>
<dbReference type="Gene3D" id="1.20.5.930">
    <property type="entry name" value="Bicelle-embedded integrin alpha(iib) transmembrane segment"/>
    <property type="match status" value="1"/>
</dbReference>
<evidence type="ECO:0000256" key="13">
    <source>
        <dbReference type="RuleBase" id="RU003762"/>
    </source>
</evidence>
<evidence type="ECO:0000313" key="18">
    <source>
        <dbReference type="Proteomes" id="UP000625711"/>
    </source>
</evidence>
<gene>
    <name evidence="17" type="ORF">GWI33_020922</name>
</gene>
<keyword evidence="8 13" id="KW-0401">Integrin</keyword>
<dbReference type="Proteomes" id="UP000625711">
    <property type="component" value="Unassembled WGS sequence"/>
</dbReference>
<feature type="repeat" description="FG-GAP" evidence="12">
    <location>
        <begin position="161"/>
        <end position="213"/>
    </location>
</feature>
<dbReference type="EMBL" id="JAACXV010014584">
    <property type="protein sequence ID" value="KAF7265852.1"/>
    <property type="molecule type" value="Genomic_DNA"/>
</dbReference>
<dbReference type="Pfam" id="PF01839">
    <property type="entry name" value="FG-GAP"/>
    <property type="match status" value="3"/>
</dbReference>
<dbReference type="InterPro" id="IPR013517">
    <property type="entry name" value="FG-GAP"/>
</dbReference>
<keyword evidence="5" id="KW-0677">Repeat</keyword>
<feature type="repeat" description="FG-GAP" evidence="12">
    <location>
        <begin position="341"/>
        <end position="399"/>
    </location>
</feature>
<sequence length="1044" mass="117101">MTDAKYHKIFITYAKDSYIRFRLLVGAPKAQNLQPNTNQSGALFKCPITRSDNDCTQVETDGHREPSGRYISNLEGFDYGDDEGDDSTKTVMNPPGLDEIKNGQWLGVTVKSQKPGGAVMVCAHRYIQSPDLSKNHYGQGLCYLLKSDLKINEALQFCKTQPKEKLHQQYGLCQIGTSISFAGDGFALVGAPGPYTWRGTLFAQNIEGEFLERDRNIYKSPLSENTEPLDKYSYLGMSVAGGYFISKNNSMYVSGAPRSLMMGQVFFLERVAGQEELNIHPRILTGEQFASSFGYEILVVDINNDGLDDLLVGAPFYYDDIHGGSVYVYTNLKDCLTDLKNYCPYSVLRGTERSRFGFAMTSIGDINKDGYNDVAIGAPYYEGHGAVYIYLGSSNGLTNEYSQILYKPTLTTFGYSLSGGLDMDKNGYPDLLVGAYESERALLFLTRPIIDIQISIRSIDKDNINVTKKGCSDDPLNRNHTCFSIDSCFQISGENSEPLDVKFEINEVAKFLRVWFKDENHPDRRPDHKTVTVHVTDFKKLHCQNVTVYLKEGVSDILSPIKFDVKYTLEKDQYHSAILNKSSLAQFEATFQKNCGNDDICESHLVLDAHMNLTENENGEYKVDSLSQMFVITANISNSGESAYEAKLFVTHPKTLSFVNVQTKDSQIKCFLKNSGVVCDLGNPFHGETSALLNLRFQITDSPKDSKLNINLKVNSTSKELSPNTESNIVAVLHKVADFIFTGKGTTNLFFGGEVVGESAMRYLEDIGARVTHEYTIDNRGEWDLPSFQVHIKWPYQVRPTANDEEGKWLLYLEELPVVKGVEQSVCIIHNEKAVVNPLDLKHLDNSLSNNEPENLYKDQPLYLSNTSDSKTLRKRRNTAGVAEPIKLTKEGIERNIVVMDCQNNAHCIDIICYIDSLKTHNHLTIDINSRIWNATLVEDYPNVDWVSIKSTGEIINMDASFKVKDVQYSSYVTETLLYPSNIAKFKSLNWWVIGGAIVAGILLLIVLVVILKKCGFFNRKRVSDHTLSGNLVKDESDNLLHDS</sequence>
<keyword evidence="10 13" id="KW-0675">Receptor</keyword>
<dbReference type="GO" id="GO:0007157">
    <property type="term" value="P:heterophilic cell-cell adhesion via plasma membrane cell adhesion molecules"/>
    <property type="evidence" value="ECO:0007669"/>
    <property type="project" value="UniProtKB-ARBA"/>
</dbReference>
<dbReference type="Gene3D" id="2.60.40.1460">
    <property type="entry name" value="Integrin domains. Chain A, domain 2"/>
    <property type="match status" value="1"/>
</dbReference>
<keyword evidence="6 13" id="KW-0130">Cell adhesion</keyword>
<keyword evidence="18" id="KW-1185">Reference proteome</keyword>
<evidence type="ECO:0000256" key="10">
    <source>
        <dbReference type="ARBA" id="ARBA00023170"/>
    </source>
</evidence>
<dbReference type="InterPro" id="IPR032695">
    <property type="entry name" value="Integrin_dom_sf"/>
</dbReference>
<evidence type="ECO:0000256" key="6">
    <source>
        <dbReference type="ARBA" id="ARBA00022889"/>
    </source>
</evidence>
<evidence type="ECO:0000256" key="8">
    <source>
        <dbReference type="ARBA" id="ARBA00023037"/>
    </source>
</evidence>
<comment type="caution">
    <text evidence="17">The sequence shown here is derived from an EMBL/GenBank/DDBJ whole genome shotgun (WGS) entry which is preliminary data.</text>
</comment>
<evidence type="ECO:0000256" key="2">
    <source>
        <dbReference type="ARBA" id="ARBA00008054"/>
    </source>
</evidence>
<protein>
    <submittedName>
        <fullName evidence="17">Uncharacterized protein</fullName>
    </submittedName>
</protein>
<evidence type="ECO:0000259" key="16">
    <source>
        <dbReference type="Pfam" id="PF20806"/>
    </source>
</evidence>
<dbReference type="PRINTS" id="PR01185">
    <property type="entry name" value="INTEGRINA"/>
</dbReference>
<dbReference type="InterPro" id="IPR013649">
    <property type="entry name" value="Integrin_alpha_Ig-like_1"/>
</dbReference>
<evidence type="ECO:0000256" key="12">
    <source>
        <dbReference type="PROSITE-ProRule" id="PRU00803"/>
    </source>
</evidence>
<dbReference type="AlphaFoldDB" id="A0A834HRQ7"/>
<evidence type="ECO:0000259" key="15">
    <source>
        <dbReference type="Pfam" id="PF20805"/>
    </source>
</evidence>
<dbReference type="Gene3D" id="2.60.40.1530">
    <property type="entry name" value="ntegrin, alpha v. Chain A, domain 4"/>
    <property type="match status" value="1"/>
</dbReference>
<evidence type="ECO:0000256" key="3">
    <source>
        <dbReference type="ARBA" id="ARBA00022692"/>
    </source>
</evidence>
<dbReference type="GO" id="GO:0008305">
    <property type="term" value="C:integrin complex"/>
    <property type="evidence" value="ECO:0007669"/>
    <property type="project" value="InterPro"/>
</dbReference>
<dbReference type="GO" id="GO:0007160">
    <property type="term" value="P:cell-matrix adhesion"/>
    <property type="evidence" value="ECO:0007669"/>
    <property type="project" value="TreeGrafter"/>
</dbReference>
<dbReference type="GO" id="GO:0005178">
    <property type="term" value="F:integrin binding"/>
    <property type="evidence" value="ECO:0007669"/>
    <property type="project" value="TreeGrafter"/>
</dbReference>
<dbReference type="InterPro" id="IPR028994">
    <property type="entry name" value="Integrin_alpha_N"/>
</dbReference>
<keyword evidence="9 13" id="KW-0472">Membrane</keyword>
<keyword evidence="11" id="KW-0325">Glycoprotein</keyword>
<evidence type="ECO:0000313" key="17">
    <source>
        <dbReference type="EMBL" id="KAF7265852.1"/>
    </source>
</evidence>
<dbReference type="GO" id="GO:0009897">
    <property type="term" value="C:external side of plasma membrane"/>
    <property type="evidence" value="ECO:0007669"/>
    <property type="project" value="TreeGrafter"/>
</dbReference>
<evidence type="ECO:0000256" key="5">
    <source>
        <dbReference type="ARBA" id="ARBA00022737"/>
    </source>
</evidence>
<name>A0A834HRQ7_RHYFE</name>
<feature type="domain" description="Integrin alpha third immunoglobulin-like" evidence="16">
    <location>
        <begin position="748"/>
        <end position="967"/>
    </location>
</feature>
<dbReference type="Pfam" id="PF08441">
    <property type="entry name" value="Integrin_A_Ig_1"/>
    <property type="match status" value="1"/>
</dbReference>
<feature type="transmembrane region" description="Helical" evidence="13">
    <location>
        <begin position="989"/>
        <end position="1012"/>
    </location>
</feature>
<dbReference type="GO" id="GO:0048513">
    <property type="term" value="P:animal organ development"/>
    <property type="evidence" value="ECO:0007669"/>
    <property type="project" value="UniProtKB-ARBA"/>
</dbReference>
<feature type="repeat" description="FG-GAP" evidence="12">
    <location>
        <begin position="278"/>
        <end position="338"/>
    </location>
</feature>
<feature type="repeat" description="FG-GAP" evidence="12">
    <location>
        <begin position="400"/>
        <end position="461"/>
    </location>
</feature>
<reference evidence="17" key="1">
    <citation type="submission" date="2020-08" db="EMBL/GenBank/DDBJ databases">
        <title>Genome sequencing and assembly of the red palm weevil Rhynchophorus ferrugineus.</title>
        <authorList>
            <person name="Dias G.B."/>
            <person name="Bergman C.M."/>
            <person name="Manee M."/>
        </authorList>
    </citation>
    <scope>NUCLEOTIDE SEQUENCE</scope>
    <source>
        <strain evidence="17">AA-2017</strain>
        <tissue evidence="17">Whole larva</tissue>
    </source>
</reference>
<keyword evidence="7 13" id="KW-1133">Transmembrane helix</keyword>
<evidence type="ECO:0000256" key="11">
    <source>
        <dbReference type="ARBA" id="ARBA00023180"/>
    </source>
</evidence>
<dbReference type="OrthoDB" id="5317514at2759"/>
<dbReference type="InterPro" id="IPR000413">
    <property type="entry name" value="Integrin_alpha"/>
</dbReference>
<dbReference type="PROSITE" id="PS51470">
    <property type="entry name" value="FG_GAP"/>
    <property type="match status" value="4"/>
</dbReference>
<evidence type="ECO:0000256" key="1">
    <source>
        <dbReference type="ARBA" id="ARBA00004479"/>
    </source>
</evidence>
<evidence type="ECO:0000259" key="14">
    <source>
        <dbReference type="Pfam" id="PF08441"/>
    </source>
</evidence>
<dbReference type="GO" id="GO:0007229">
    <property type="term" value="P:integrin-mediated signaling pathway"/>
    <property type="evidence" value="ECO:0007669"/>
    <property type="project" value="UniProtKB-KW"/>
</dbReference>
<comment type="similarity">
    <text evidence="2 13">Belongs to the integrin alpha chain family.</text>
</comment>
<keyword evidence="3 13" id="KW-0812">Transmembrane</keyword>
<dbReference type="SMART" id="SM00191">
    <property type="entry name" value="Int_alpha"/>
    <property type="match status" value="6"/>
</dbReference>
<dbReference type="InterPro" id="IPR048285">
    <property type="entry name" value="Integrin_alpha_Ig-like_2"/>
</dbReference>
<dbReference type="InterPro" id="IPR013519">
    <property type="entry name" value="Int_alpha_beta-p"/>
</dbReference>
<organism evidence="17 18">
    <name type="scientific">Rhynchophorus ferrugineus</name>
    <name type="common">Red palm weevil</name>
    <name type="synonym">Curculio ferrugineus</name>
    <dbReference type="NCBI Taxonomy" id="354439"/>
    <lineage>
        <taxon>Eukaryota</taxon>
        <taxon>Metazoa</taxon>
        <taxon>Ecdysozoa</taxon>
        <taxon>Arthropoda</taxon>
        <taxon>Hexapoda</taxon>
        <taxon>Insecta</taxon>
        <taxon>Pterygota</taxon>
        <taxon>Neoptera</taxon>
        <taxon>Endopterygota</taxon>
        <taxon>Coleoptera</taxon>
        <taxon>Polyphaga</taxon>
        <taxon>Cucujiformia</taxon>
        <taxon>Curculionidae</taxon>
        <taxon>Dryophthorinae</taxon>
        <taxon>Rhynchophorus</taxon>
    </lineage>
</organism>
<evidence type="ECO:0000256" key="9">
    <source>
        <dbReference type="ARBA" id="ARBA00023136"/>
    </source>
</evidence>
<comment type="subcellular location">
    <subcellularLocation>
        <location evidence="1 13">Membrane</location>
        <topology evidence="1 13">Single-pass type I membrane protein</topology>
    </subcellularLocation>
</comment>
<dbReference type="GO" id="GO:0033627">
    <property type="term" value="P:cell adhesion mediated by integrin"/>
    <property type="evidence" value="ECO:0007669"/>
    <property type="project" value="TreeGrafter"/>
</dbReference>
<dbReference type="PANTHER" id="PTHR23220:SF122">
    <property type="entry name" value="INTEGRIN ALPHA-PS1"/>
    <property type="match status" value="1"/>
</dbReference>
<feature type="domain" description="Integrin alpha second immunoglobulin-like" evidence="15">
    <location>
        <begin position="595"/>
        <end position="728"/>
    </location>
</feature>